<dbReference type="OrthoDB" id="9931449at2"/>
<name>A0A3E0VU09_9MICO</name>
<dbReference type="Proteomes" id="UP000256541">
    <property type="component" value="Unassembled WGS sequence"/>
</dbReference>
<proteinExistence type="predicted"/>
<feature type="transmembrane region" description="Helical" evidence="1">
    <location>
        <begin position="55"/>
        <end position="79"/>
    </location>
</feature>
<sequence length="197" mass="20682">MSGWSSGRTAFGPDFRWSALHLLAVIAACTVLWVPFLQWIGSPDRDTLLTNAGKFLVVSTACIQVIVIVLAVLLLLAAATWTEEGARTGSLVVGWIGFVAAPAWAYWVVFSYIDWFDVGVDDRVVFLVICALLAVPAVVRPSAARLRVALGVVATSALLAATALLAVTSASVLLLAPATAYSAAMVVSGACARHARV</sequence>
<dbReference type="AlphaFoldDB" id="A0A3E0VU09"/>
<feature type="transmembrane region" description="Helical" evidence="1">
    <location>
        <begin position="20"/>
        <end position="40"/>
    </location>
</feature>
<comment type="caution">
    <text evidence="2">The sequence shown here is derived from an EMBL/GenBank/DDBJ whole genome shotgun (WGS) entry which is preliminary data.</text>
</comment>
<evidence type="ECO:0000313" key="3">
    <source>
        <dbReference type="Proteomes" id="UP000256541"/>
    </source>
</evidence>
<dbReference type="RefSeq" id="WP_116412463.1">
    <property type="nucleotide sequence ID" value="NZ_NBXB01000039.1"/>
</dbReference>
<feature type="transmembrane region" description="Helical" evidence="1">
    <location>
        <begin position="173"/>
        <end position="192"/>
    </location>
</feature>
<feature type="transmembrane region" description="Helical" evidence="1">
    <location>
        <begin position="91"/>
        <end position="112"/>
    </location>
</feature>
<evidence type="ECO:0000313" key="2">
    <source>
        <dbReference type="EMBL" id="RFA12878.1"/>
    </source>
</evidence>
<evidence type="ECO:0000256" key="1">
    <source>
        <dbReference type="SAM" id="Phobius"/>
    </source>
</evidence>
<organism evidence="2 3">
    <name type="scientific">Subtercola boreus</name>
    <dbReference type="NCBI Taxonomy" id="120213"/>
    <lineage>
        <taxon>Bacteria</taxon>
        <taxon>Bacillati</taxon>
        <taxon>Actinomycetota</taxon>
        <taxon>Actinomycetes</taxon>
        <taxon>Micrococcales</taxon>
        <taxon>Microbacteriaceae</taxon>
        <taxon>Subtercola</taxon>
    </lineage>
</organism>
<feature type="transmembrane region" description="Helical" evidence="1">
    <location>
        <begin position="148"/>
        <end position="167"/>
    </location>
</feature>
<keyword evidence="1" id="KW-0812">Transmembrane</keyword>
<dbReference type="EMBL" id="NBXB01000039">
    <property type="protein sequence ID" value="RFA12878.1"/>
    <property type="molecule type" value="Genomic_DNA"/>
</dbReference>
<protein>
    <submittedName>
        <fullName evidence="2">Uncharacterized protein</fullName>
    </submittedName>
</protein>
<reference evidence="2 3" key="1">
    <citation type="submission" date="2017-04" db="EMBL/GenBank/DDBJ databases">
        <title>Comparative genome analysis of Subtercola boreus.</title>
        <authorList>
            <person name="Cho Y.-J."/>
            <person name="Cho A."/>
            <person name="Kim O.-S."/>
            <person name="Lee J.-I."/>
        </authorList>
    </citation>
    <scope>NUCLEOTIDE SEQUENCE [LARGE SCALE GENOMIC DNA]</scope>
    <source>
        <strain evidence="2 3">P27479</strain>
    </source>
</reference>
<keyword evidence="1" id="KW-1133">Transmembrane helix</keyword>
<gene>
    <name evidence="2" type="ORF">B7R22_14630</name>
</gene>
<accession>A0A3E0VU09</accession>
<feature type="transmembrane region" description="Helical" evidence="1">
    <location>
        <begin position="124"/>
        <end position="141"/>
    </location>
</feature>
<keyword evidence="1" id="KW-0472">Membrane</keyword>